<dbReference type="Pfam" id="PF13439">
    <property type="entry name" value="Glyco_transf_4"/>
    <property type="match status" value="1"/>
</dbReference>
<gene>
    <name evidence="3" type="ordered locus">Metok_1308</name>
</gene>
<dbReference type="HOGENOM" id="CLU_009583_2_4_2"/>
<dbReference type="PANTHER" id="PTHR45947">
    <property type="entry name" value="SULFOQUINOVOSYL TRANSFERASE SQD2"/>
    <property type="match status" value="1"/>
</dbReference>
<evidence type="ECO:0000259" key="2">
    <source>
        <dbReference type="Pfam" id="PF13439"/>
    </source>
</evidence>
<proteinExistence type="predicted"/>
<feature type="domain" description="Glycosyl transferase family 1" evidence="1">
    <location>
        <begin position="216"/>
        <end position="382"/>
    </location>
</feature>
<dbReference type="STRING" id="647113.Metok_1308"/>
<evidence type="ECO:0000313" key="4">
    <source>
        <dbReference type="Proteomes" id="UP000009296"/>
    </source>
</evidence>
<dbReference type="SUPFAM" id="SSF53756">
    <property type="entry name" value="UDP-Glycosyltransferase/glycogen phosphorylase"/>
    <property type="match status" value="1"/>
</dbReference>
<dbReference type="OrthoDB" id="61793at2157"/>
<dbReference type="EMBL" id="CP002792">
    <property type="protein sequence ID" value="AEH07275.1"/>
    <property type="molecule type" value="Genomic_DNA"/>
</dbReference>
<dbReference type="AlphaFoldDB" id="F8AJS7"/>
<dbReference type="GeneID" id="10773464"/>
<dbReference type="InterPro" id="IPR001296">
    <property type="entry name" value="Glyco_trans_1"/>
</dbReference>
<name>F8AJS7_METOI</name>
<dbReference type="Pfam" id="PF00534">
    <property type="entry name" value="Glycos_transf_1"/>
    <property type="match status" value="1"/>
</dbReference>
<organism evidence="3 4">
    <name type="scientific">Methanothermococcus okinawensis (strain DSM 14208 / JCM 11175 / IH1)</name>
    <dbReference type="NCBI Taxonomy" id="647113"/>
    <lineage>
        <taxon>Archaea</taxon>
        <taxon>Methanobacteriati</taxon>
        <taxon>Methanobacteriota</taxon>
        <taxon>Methanomada group</taxon>
        <taxon>Methanococci</taxon>
        <taxon>Methanococcales</taxon>
        <taxon>Methanococcaceae</taxon>
        <taxon>Methanothermococcus</taxon>
    </lineage>
</organism>
<dbReference type="KEGG" id="mok:Metok_1308"/>
<dbReference type="RefSeq" id="WP_013867457.1">
    <property type="nucleotide sequence ID" value="NC_015636.1"/>
</dbReference>
<reference evidence="3" key="1">
    <citation type="submission" date="2011-05" db="EMBL/GenBank/DDBJ databases">
        <title>Complete sequence of chromosome of Methanothermococcus okinawensis IH1.</title>
        <authorList>
            <consortium name="US DOE Joint Genome Institute"/>
            <person name="Lucas S."/>
            <person name="Han J."/>
            <person name="Lapidus A."/>
            <person name="Cheng J.-F."/>
            <person name="Goodwin L."/>
            <person name="Pitluck S."/>
            <person name="Peters L."/>
            <person name="Mikhailova N."/>
            <person name="Held B."/>
            <person name="Han C."/>
            <person name="Tapia R."/>
            <person name="Land M."/>
            <person name="Hauser L."/>
            <person name="Kyrpides N."/>
            <person name="Ivanova N."/>
            <person name="Pagani I."/>
            <person name="Sieprawska-Lupa M."/>
            <person name="Takai K."/>
            <person name="Miyazaki J."/>
            <person name="Whitman W."/>
            <person name="Woyke T."/>
        </authorList>
    </citation>
    <scope>NUCLEOTIDE SEQUENCE [LARGE SCALE GENOMIC DNA]</scope>
    <source>
        <strain evidence="3">IH1</strain>
    </source>
</reference>
<keyword evidence="4" id="KW-1185">Reference proteome</keyword>
<dbReference type="Proteomes" id="UP000009296">
    <property type="component" value="Chromosome"/>
</dbReference>
<evidence type="ECO:0000313" key="3">
    <source>
        <dbReference type="EMBL" id="AEH07275.1"/>
    </source>
</evidence>
<sequence length="407" mass="46144">MKICILATGYPRWKGDFDSIYLHQLAKNLVKLGAEVHVIAPHANNLLSEEIMDGVQIHRFKYMYPQKFENVAYFPGIPENVKKNMVKIQLLPFITSMSIALLKLTKKYNFDIINPHWAIPSGFLATSLINSKKIPIVTTIYGADIALTINKYSFLRYILRKSLLYSNKVVSISTFTKKFTLDNLENIPKEHIEVIVYGVDEKFFENYDPNEYMSSKSSGKYTIMTCGRLVKRKGINYLIESMKEVLRVFPESKLIIAGDGPEKNNLIRLSQKLNISKNVEFLGAVSEEELIKSYKSCDLFVLPSIVDSSGDTEGLGLVLVEAMALGKPVIGTNVGGIPDIIPKNANYGYLVNQKDPNELSEKIIKILSNDETRLKMGINARKTAEHKFRWENIAKKYLNVFQEVISK</sequence>
<feature type="domain" description="Glycosyltransferase subfamily 4-like N-terminal" evidence="2">
    <location>
        <begin position="20"/>
        <end position="201"/>
    </location>
</feature>
<keyword evidence="3" id="KW-0808">Transferase</keyword>
<dbReference type="CDD" id="cd03801">
    <property type="entry name" value="GT4_PimA-like"/>
    <property type="match status" value="1"/>
</dbReference>
<dbReference type="InterPro" id="IPR028098">
    <property type="entry name" value="Glyco_trans_4-like_N"/>
</dbReference>
<accession>F8AJS7</accession>
<dbReference type="Gene3D" id="3.40.50.2000">
    <property type="entry name" value="Glycogen Phosphorylase B"/>
    <property type="match status" value="2"/>
</dbReference>
<dbReference type="GO" id="GO:0016757">
    <property type="term" value="F:glycosyltransferase activity"/>
    <property type="evidence" value="ECO:0007669"/>
    <property type="project" value="InterPro"/>
</dbReference>
<dbReference type="PANTHER" id="PTHR45947:SF3">
    <property type="entry name" value="SULFOQUINOVOSYL TRANSFERASE SQD2"/>
    <property type="match status" value="1"/>
</dbReference>
<protein>
    <submittedName>
        <fullName evidence="3">Glycosyl transferase group 1</fullName>
    </submittedName>
</protein>
<evidence type="ECO:0000259" key="1">
    <source>
        <dbReference type="Pfam" id="PF00534"/>
    </source>
</evidence>
<dbReference type="InterPro" id="IPR050194">
    <property type="entry name" value="Glycosyltransferase_grp1"/>
</dbReference>
<dbReference type="eggNOG" id="arCOG01403">
    <property type="taxonomic scope" value="Archaea"/>
</dbReference>